<evidence type="ECO:0000256" key="1">
    <source>
        <dbReference type="SAM" id="MobiDB-lite"/>
    </source>
</evidence>
<evidence type="ECO:0000259" key="2">
    <source>
        <dbReference type="Pfam" id="PF02720"/>
    </source>
</evidence>
<organism evidence="3 4">
    <name type="scientific">Mycolicibacterium lutetiense</name>
    <dbReference type="NCBI Taxonomy" id="1641992"/>
    <lineage>
        <taxon>Bacteria</taxon>
        <taxon>Bacillati</taxon>
        <taxon>Actinomycetota</taxon>
        <taxon>Actinomycetes</taxon>
        <taxon>Mycobacteriales</taxon>
        <taxon>Mycobacteriaceae</taxon>
        <taxon>Mycolicibacterium</taxon>
    </lineage>
</organism>
<dbReference type="CDD" id="cd00085">
    <property type="entry name" value="HNHc"/>
    <property type="match status" value="1"/>
</dbReference>
<evidence type="ECO:0000313" key="4">
    <source>
        <dbReference type="Proteomes" id="UP000694460"/>
    </source>
</evidence>
<protein>
    <recommendedName>
        <fullName evidence="2">DUF222 domain-containing protein</fullName>
    </recommendedName>
</protein>
<proteinExistence type="predicted"/>
<reference evidence="3 4" key="1">
    <citation type="submission" date="2021-03" db="EMBL/GenBank/DDBJ databases">
        <title>Sequencing the genomes of 1000 actinobacteria strains.</title>
        <authorList>
            <person name="Klenk H.-P."/>
        </authorList>
    </citation>
    <scope>NUCLEOTIDE SEQUENCE [LARGE SCALE GENOMIC DNA]</scope>
    <source>
        <strain evidence="3 4">DSM 46713</strain>
    </source>
</reference>
<keyword evidence="4" id="KW-1185">Reference proteome</keyword>
<feature type="region of interest" description="Disordered" evidence="1">
    <location>
        <begin position="448"/>
        <end position="467"/>
    </location>
</feature>
<dbReference type="EMBL" id="JAGIOP010000001">
    <property type="protein sequence ID" value="MBP2451234.1"/>
    <property type="molecule type" value="Genomic_DNA"/>
</dbReference>
<evidence type="ECO:0000313" key="3">
    <source>
        <dbReference type="EMBL" id="MBP2451234.1"/>
    </source>
</evidence>
<accession>A0ABS4ZP06</accession>
<dbReference type="InterPro" id="IPR003615">
    <property type="entry name" value="HNH_nuc"/>
</dbReference>
<dbReference type="InterPro" id="IPR003870">
    <property type="entry name" value="DUF222"/>
</dbReference>
<comment type="caution">
    <text evidence="3">The sequence shown here is derived from an EMBL/GenBank/DDBJ whole genome shotgun (WGS) entry which is preliminary data.</text>
</comment>
<feature type="region of interest" description="Disordered" evidence="1">
    <location>
        <begin position="483"/>
        <end position="539"/>
    </location>
</feature>
<dbReference type="Proteomes" id="UP000694460">
    <property type="component" value="Unassembled WGS sequence"/>
</dbReference>
<feature type="domain" description="DUF222" evidence="2">
    <location>
        <begin position="36"/>
        <end position="360"/>
    </location>
</feature>
<dbReference type="Pfam" id="PF02720">
    <property type="entry name" value="DUF222"/>
    <property type="match status" value="1"/>
</dbReference>
<feature type="region of interest" description="Disordered" evidence="1">
    <location>
        <begin position="179"/>
        <end position="201"/>
    </location>
</feature>
<gene>
    <name evidence="3" type="ORF">JOF57_001119</name>
</gene>
<sequence length="539" mass="58615">MQAGAGEAVAALRTAYDAFAACDLTALTRTELLGVLDDYEALLCQLPSPLHRLLAQLQADTTPQEMGAKSWNTVLRIRWRLSTAEASRRLGEAAELGPRRTLTGEPLPPVLPVVAAAEAAGLITADHVRVLRDAVSRLPGFVDTTTAEQFEADLVRVAVGVGPKELKDTAELRLFLLDQDGPEPDDTERARKRGATMGRQGRDGMTALTAHLDPETAAVWEILFAKFAAPGMCSPADEQPCTSGTPSQTQIDNDHRNLAQRQHDALLVIGRIALMTDLGQLNGLPVSLIIRTTLQDLESRAGIGISGGGTKIPITDVIRMAGHAHWHLAVFDQATGSALNHFRARRVASPAQRIMLIARDGGCTKPGCTVGPYGCQAHHAVSDWADGGNTNIDEMALACGPDNRLVHTDGGYTTSINPDGDVEWRPPPHLEHGQNRINYHHRPELLLTPPERPEPESARPVPAPDPDWNLDWETEWQPDWDLEWDHPTPAPPNIEHLWDTEPLDPADLRLPPGWTLLDPHPPHPNPNNHALSSKAVRGP</sequence>
<name>A0ABS4ZP06_9MYCO</name>